<feature type="region of interest" description="Disordered" evidence="1">
    <location>
        <begin position="176"/>
        <end position="236"/>
    </location>
</feature>
<dbReference type="AlphaFoldDB" id="A0A0S3T2U4"/>
<keyword evidence="4" id="KW-1185">Reference proteome</keyword>
<feature type="compositionally biased region" description="Basic and acidic residues" evidence="1">
    <location>
        <begin position="217"/>
        <end position="226"/>
    </location>
</feature>
<feature type="compositionally biased region" description="Basic and acidic residues" evidence="1">
    <location>
        <begin position="176"/>
        <end position="190"/>
    </location>
</feature>
<dbReference type="OrthoDB" id="1932595at2759"/>
<accession>A0A0S3T2U4</accession>
<feature type="domain" description="Transposase-associated" evidence="2">
    <location>
        <begin position="3"/>
        <end position="75"/>
    </location>
</feature>
<proteinExistence type="predicted"/>
<name>A0A0S3T2U4_PHAAN</name>
<evidence type="ECO:0000313" key="4">
    <source>
        <dbReference type="Proteomes" id="UP000291084"/>
    </source>
</evidence>
<gene>
    <name evidence="3" type="primary">Vigan.10G099600</name>
    <name evidence="3" type="ORF">VIGAN_10099600</name>
</gene>
<dbReference type="InterPro" id="IPR029480">
    <property type="entry name" value="Transpos_assoc"/>
</dbReference>
<feature type="compositionally biased region" description="Polar residues" evidence="1">
    <location>
        <begin position="192"/>
        <end position="210"/>
    </location>
</feature>
<dbReference type="Pfam" id="PF13963">
    <property type="entry name" value="Transpos_assoc"/>
    <property type="match status" value="1"/>
</dbReference>
<reference evidence="3 4" key="1">
    <citation type="journal article" date="2015" name="Sci. Rep.">
        <title>The power of single molecule real-time sequencing technology in the de novo assembly of a eukaryotic genome.</title>
        <authorList>
            <person name="Sakai H."/>
            <person name="Naito K."/>
            <person name="Ogiso-Tanaka E."/>
            <person name="Takahashi Y."/>
            <person name="Iseki K."/>
            <person name="Muto C."/>
            <person name="Satou K."/>
            <person name="Teruya K."/>
            <person name="Shiroma A."/>
            <person name="Shimoji M."/>
            <person name="Hirano T."/>
            <person name="Itoh T."/>
            <person name="Kaga A."/>
            <person name="Tomooka N."/>
        </authorList>
    </citation>
    <scope>NUCLEOTIDE SEQUENCE [LARGE SCALE GENOMIC DNA]</scope>
    <source>
        <strain evidence="4">cv. Shumari</strain>
    </source>
</reference>
<organism evidence="3 4">
    <name type="scientific">Vigna angularis var. angularis</name>
    <dbReference type="NCBI Taxonomy" id="157739"/>
    <lineage>
        <taxon>Eukaryota</taxon>
        <taxon>Viridiplantae</taxon>
        <taxon>Streptophyta</taxon>
        <taxon>Embryophyta</taxon>
        <taxon>Tracheophyta</taxon>
        <taxon>Spermatophyta</taxon>
        <taxon>Magnoliopsida</taxon>
        <taxon>eudicotyledons</taxon>
        <taxon>Gunneridae</taxon>
        <taxon>Pentapetalae</taxon>
        <taxon>rosids</taxon>
        <taxon>fabids</taxon>
        <taxon>Fabales</taxon>
        <taxon>Fabaceae</taxon>
        <taxon>Papilionoideae</taxon>
        <taxon>50 kb inversion clade</taxon>
        <taxon>NPAAA clade</taxon>
        <taxon>indigoferoid/millettioid clade</taxon>
        <taxon>Phaseoleae</taxon>
        <taxon>Vigna</taxon>
    </lineage>
</organism>
<evidence type="ECO:0000313" key="3">
    <source>
        <dbReference type="EMBL" id="BAT99544.1"/>
    </source>
</evidence>
<sequence>MDKSWITKPRNTIEYSIGLQKFLDFAFENGASGDTIRCPCPKCGFVKWQARGIVEEHLILKQFPINYVIWNLHGERQRQDISRNEDESQETFHFENPMETMMNEAFGHYRQEGLRKKYMLEGIKDNVKQDKSFIATSMPNLGWKQTNKTKNSGHTIDNFNSSELTVPSLDLDDKEALEKEDKEDPQHAEAELTTSTTTMSIVEPYSNKSIFENGANETKESIRRPNIESNPNNPKT</sequence>
<dbReference type="Proteomes" id="UP000291084">
    <property type="component" value="Chromosome 10"/>
</dbReference>
<evidence type="ECO:0000256" key="1">
    <source>
        <dbReference type="SAM" id="MobiDB-lite"/>
    </source>
</evidence>
<dbReference type="EMBL" id="AP015043">
    <property type="protein sequence ID" value="BAT99544.1"/>
    <property type="molecule type" value="Genomic_DNA"/>
</dbReference>
<evidence type="ECO:0000259" key="2">
    <source>
        <dbReference type="Pfam" id="PF13963"/>
    </source>
</evidence>
<protein>
    <recommendedName>
        <fullName evidence="2">Transposase-associated domain-containing protein</fullName>
    </recommendedName>
</protein>
<feature type="compositionally biased region" description="Polar residues" evidence="1">
    <location>
        <begin position="227"/>
        <end position="236"/>
    </location>
</feature>